<dbReference type="Proteomes" id="UP000466345">
    <property type="component" value="Unassembled WGS sequence"/>
</dbReference>
<evidence type="ECO:0000313" key="1">
    <source>
        <dbReference type="EMBL" id="MQY14989.1"/>
    </source>
</evidence>
<reference evidence="1 2" key="1">
    <citation type="submission" date="2019-10" db="EMBL/GenBank/DDBJ databases">
        <title>Streptomyces smaragdinus sp. nov. and Streptomyces fabii sp. nov., isolated from the gut of fungus growing-termite Macrotermes natalensis.</title>
        <authorList>
            <person name="Schwitalla J."/>
            <person name="Benndorf R."/>
            <person name="Martin K."/>
            <person name="De Beer W."/>
            <person name="Kaster A.-K."/>
            <person name="Vollmers J."/>
            <person name="Poulsen M."/>
            <person name="Beemelmanns C."/>
        </authorList>
    </citation>
    <scope>NUCLEOTIDE SEQUENCE [LARGE SCALE GENOMIC DNA]</scope>
    <source>
        <strain evidence="1 2">RB5</strain>
    </source>
</reference>
<gene>
    <name evidence="1" type="ORF">SRB5_51660</name>
</gene>
<accession>A0A7K0CNG0</accession>
<dbReference type="RefSeq" id="WP_153455832.1">
    <property type="nucleotide sequence ID" value="NZ_WEGJ01000027.1"/>
</dbReference>
<proteinExistence type="predicted"/>
<organism evidence="1 2">
    <name type="scientific">Streptomyces smaragdinus</name>
    <dbReference type="NCBI Taxonomy" id="2585196"/>
    <lineage>
        <taxon>Bacteria</taxon>
        <taxon>Bacillati</taxon>
        <taxon>Actinomycetota</taxon>
        <taxon>Actinomycetes</taxon>
        <taxon>Kitasatosporales</taxon>
        <taxon>Streptomycetaceae</taxon>
        <taxon>Streptomyces</taxon>
    </lineage>
</organism>
<evidence type="ECO:0000313" key="2">
    <source>
        <dbReference type="Proteomes" id="UP000466345"/>
    </source>
</evidence>
<comment type="caution">
    <text evidence="1">The sequence shown here is derived from an EMBL/GenBank/DDBJ whole genome shotgun (WGS) entry which is preliminary data.</text>
</comment>
<dbReference type="OrthoDB" id="4254164at2"/>
<sequence length="123" mass="13597">MPENTTTNAAPPAAPEPLTIVWRTENGDRTRTVTATSPVPGLFVYELPDDMSPNSPYRWRIGHHSGYGVAAAMFEDDAVRGAHRIAGLADWAEQSPAELRDHVDIEELYDRLAQVSCEHPSWA</sequence>
<protein>
    <submittedName>
        <fullName evidence="1">Uncharacterized protein</fullName>
    </submittedName>
</protein>
<dbReference type="AlphaFoldDB" id="A0A7K0CNG0"/>
<keyword evidence="2" id="KW-1185">Reference proteome</keyword>
<name>A0A7K0CNG0_9ACTN</name>
<dbReference type="EMBL" id="WEGJ01000027">
    <property type="protein sequence ID" value="MQY14989.1"/>
    <property type="molecule type" value="Genomic_DNA"/>
</dbReference>